<feature type="region of interest" description="Disordered" evidence="3">
    <location>
        <begin position="77"/>
        <end position="101"/>
    </location>
</feature>
<keyword evidence="5" id="KW-1185">Reference proteome</keyword>
<evidence type="ECO:0000256" key="2">
    <source>
        <dbReference type="ARBA" id="ARBA00031039"/>
    </source>
</evidence>
<reference evidence="4" key="2">
    <citation type="submission" date="2015-06" db="UniProtKB">
        <authorList>
            <consortium name="EnsemblMetazoa"/>
        </authorList>
    </citation>
    <scope>IDENTIFICATION</scope>
</reference>
<name>T1KW21_TETUR</name>
<organism evidence="4 5">
    <name type="scientific">Tetranychus urticae</name>
    <name type="common">Two-spotted spider mite</name>
    <dbReference type="NCBI Taxonomy" id="32264"/>
    <lineage>
        <taxon>Eukaryota</taxon>
        <taxon>Metazoa</taxon>
        <taxon>Ecdysozoa</taxon>
        <taxon>Arthropoda</taxon>
        <taxon>Chelicerata</taxon>
        <taxon>Arachnida</taxon>
        <taxon>Acari</taxon>
        <taxon>Acariformes</taxon>
        <taxon>Trombidiformes</taxon>
        <taxon>Prostigmata</taxon>
        <taxon>Eleutherengona</taxon>
        <taxon>Raphignathae</taxon>
        <taxon>Tetranychoidea</taxon>
        <taxon>Tetranychidae</taxon>
        <taxon>Tetranychus</taxon>
    </lineage>
</organism>
<feature type="region of interest" description="Disordered" evidence="3">
    <location>
        <begin position="1"/>
        <end position="36"/>
    </location>
</feature>
<accession>T1KW21</accession>
<dbReference type="Pfam" id="PF07491">
    <property type="entry name" value="PPI_Ypi1"/>
    <property type="match status" value="1"/>
</dbReference>
<proteinExistence type="predicted"/>
<protein>
    <recommendedName>
        <fullName evidence="1">E3 ubiquitin-protein ligase PPP1R11</fullName>
    </recommendedName>
    <alternativeName>
        <fullName evidence="2">Protein phosphatase 1 regulatory subunit 11</fullName>
    </alternativeName>
</protein>
<dbReference type="AlphaFoldDB" id="T1KW21"/>
<dbReference type="STRING" id="32264.T1KW21"/>
<feature type="compositionally biased region" description="Low complexity" evidence="3">
    <location>
        <begin position="1"/>
        <end position="12"/>
    </location>
</feature>
<dbReference type="Proteomes" id="UP000015104">
    <property type="component" value="Unassembled WGS sequence"/>
</dbReference>
<evidence type="ECO:0000256" key="3">
    <source>
        <dbReference type="SAM" id="MobiDB-lite"/>
    </source>
</evidence>
<reference evidence="5" key="1">
    <citation type="submission" date="2011-08" db="EMBL/GenBank/DDBJ databases">
        <authorList>
            <person name="Rombauts S."/>
        </authorList>
    </citation>
    <scope>NUCLEOTIDE SEQUENCE</scope>
    <source>
        <strain evidence="5">London</strain>
    </source>
</reference>
<dbReference type="EnsemblMetazoa" id="tetur24g00070.1">
    <property type="protein sequence ID" value="tetur24g00070.1"/>
    <property type="gene ID" value="tetur24g00070"/>
</dbReference>
<dbReference type="GO" id="GO:0004865">
    <property type="term" value="F:protein serine/threonine phosphatase inhibitor activity"/>
    <property type="evidence" value="ECO:0007669"/>
    <property type="project" value="InterPro"/>
</dbReference>
<dbReference type="GO" id="GO:0008157">
    <property type="term" value="F:protein phosphatase 1 binding"/>
    <property type="evidence" value="ECO:0007669"/>
    <property type="project" value="TreeGrafter"/>
</dbReference>
<dbReference type="PANTHER" id="PTHR20835:SF0">
    <property type="entry name" value="E3 UBIQUITIN-PROTEIN LIGASE PPP1R11"/>
    <property type="match status" value="1"/>
</dbReference>
<feature type="compositionally biased region" description="Acidic residues" evidence="3">
    <location>
        <begin position="80"/>
        <end position="90"/>
    </location>
</feature>
<evidence type="ECO:0000256" key="1">
    <source>
        <dbReference type="ARBA" id="ARBA00021994"/>
    </source>
</evidence>
<sequence length="101" mass="11205">MDSVVSSSIPSSTLIQEIAPTPSTSREGGDDQAPLVQLKLAKPKKRKKVTWGSETVDNELLGKKSSKCCCIWDKPKEFGESSDEEDDDDECKNCYGHKQRK</sequence>
<dbReference type="PANTHER" id="PTHR20835">
    <property type="entry name" value="E3 UBIQUITIN-PROTEIN LIGASE PPP1R11-RELATED"/>
    <property type="match status" value="1"/>
</dbReference>
<dbReference type="eggNOG" id="KOG4102">
    <property type="taxonomic scope" value="Eukaryota"/>
</dbReference>
<dbReference type="HOGENOM" id="CLU_098333_4_2_1"/>
<dbReference type="GO" id="GO:0005634">
    <property type="term" value="C:nucleus"/>
    <property type="evidence" value="ECO:0007669"/>
    <property type="project" value="TreeGrafter"/>
</dbReference>
<evidence type="ECO:0000313" key="4">
    <source>
        <dbReference type="EnsemblMetazoa" id="tetur24g00070.1"/>
    </source>
</evidence>
<dbReference type="InterPro" id="IPR011107">
    <property type="entry name" value="PPI_Ypi1"/>
</dbReference>
<dbReference type="EMBL" id="CAEY01000638">
    <property type="status" value="NOT_ANNOTATED_CDS"/>
    <property type="molecule type" value="Genomic_DNA"/>
</dbReference>
<evidence type="ECO:0000313" key="5">
    <source>
        <dbReference type="Proteomes" id="UP000015104"/>
    </source>
</evidence>